<dbReference type="AlphaFoldDB" id="A0A067JWL2"/>
<dbReference type="Proteomes" id="UP000027138">
    <property type="component" value="Unassembled WGS sequence"/>
</dbReference>
<evidence type="ECO:0000313" key="2">
    <source>
        <dbReference type="EMBL" id="KDP24400.1"/>
    </source>
</evidence>
<evidence type="ECO:0000313" key="3">
    <source>
        <dbReference type="Proteomes" id="UP000027138"/>
    </source>
</evidence>
<proteinExistence type="predicted"/>
<dbReference type="Pfam" id="PF13713">
    <property type="entry name" value="BRX_N"/>
    <property type="match status" value="1"/>
</dbReference>
<accession>A0A067JWL2</accession>
<evidence type="ECO:0000259" key="1">
    <source>
        <dbReference type="Pfam" id="PF13713"/>
    </source>
</evidence>
<protein>
    <recommendedName>
        <fullName evidence="1">Transcription factor BREVIS RADIX N-terminal domain-containing protein</fullName>
    </recommendedName>
</protein>
<reference evidence="2 3" key="1">
    <citation type="journal article" date="2014" name="PLoS ONE">
        <title>Global Analysis of Gene Expression Profiles in Physic Nut (Jatropha curcas L.) Seedlings Exposed to Salt Stress.</title>
        <authorList>
            <person name="Zhang L."/>
            <person name="Zhang C."/>
            <person name="Wu P."/>
            <person name="Chen Y."/>
            <person name="Li M."/>
            <person name="Jiang H."/>
            <person name="Wu G."/>
        </authorList>
    </citation>
    <scope>NUCLEOTIDE SEQUENCE [LARGE SCALE GENOMIC DNA]</scope>
    <source>
        <strain evidence="3">cv. GZQX0401</strain>
        <tissue evidence="2">Young leaves</tissue>
    </source>
</reference>
<sequence length="51" mass="5576">MSQPDESATCDAPNTKHHQAIKSLTSQLRDMALNVGKDILDHSSSTVYSVF</sequence>
<feature type="domain" description="Transcription factor BREVIS RADIX N-terminal" evidence="1">
    <location>
        <begin position="6"/>
        <end position="33"/>
    </location>
</feature>
<gene>
    <name evidence="2" type="ORF">JCGZ_26606</name>
</gene>
<organism evidence="2 3">
    <name type="scientific">Jatropha curcas</name>
    <name type="common">Barbados nut</name>
    <dbReference type="NCBI Taxonomy" id="180498"/>
    <lineage>
        <taxon>Eukaryota</taxon>
        <taxon>Viridiplantae</taxon>
        <taxon>Streptophyta</taxon>
        <taxon>Embryophyta</taxon>
        <taxon>Tracheophyta</taxon>
        <taxon>Spermatophyta</taxon>
        <taxon>Magnoliopsida</taxon>
        <taxon>eudicotyledons</taxon>
        <taxon>Gunneridae</taxon>
        <taxon>Pentapetalae</taxon>
        <taxon>rosids</taxon>
        <taxon>fabids</taxon>
        <taxon>Malpighiales</taxon>
        <taxon>Euphorbiaceae</taxon>
        <taxon>Crotonoideae</taxon>
        <taxon>Jatropheae</taxon>
        <taxon>Jatropha</taxon>
    </lineage>
</organism>
<keyword evidence="3" id="KW-1185">Reference proteome</keyword>
<dbReference type="EMBL" id="KK915121">
    <property type="protein sequence ID" value="KDP24400.1"/>
    <property type="molecule type" value="Genomic_DNA"/>
</dbReference>
<dbReference type="InterPro" id="IPR027988">
    <property type="entry name" value="BRX_N"/>
</dbReference>
<name>A0A067JWL2_JATCU</name>